<dbReference type="VEuPathDB" id="FungiDB:RhiirFUN_026353"/>
<proteinExistence type="predicted"/>
<accession>A0A2P4P0E0</accession>
<organism evidence="2 3">
    <name type="scientific">Rhizophagus irregularis (strain DAOM 181602 / DAOM 197198 / MUCL 43194)</name>
    <name type="common">Arbuscular mycorrhizal fungus</name>
    <name type="synonym">Glomus intraradices</name>
    <dbReference type="NCBI Taxonomy" id="747089"/>
    <lineage>
        <taxon>Eukaryota</taxon>
        <taxon>Fungi</taxon>
        <taxon>Fungi incertae sedis</taxon>
        <taxon>Mucoromycota</taxon>
        <taxon>Glomeromycotina</taxon>
        <taxon>Glomeromycetes</taxon>
        <taxon>Glomerales</taxon>
        <taxon>Glomeraceae</taxon>
        <taxon>Rhizophagus</taxon>
    </lineage>
</organism>
<evidence type="ECO:0000313" key="3">
    <source>
        <dbReference type="Proteomes" id="UP000018888"/>
    </source>
</evidence>
<evidence type="ECO:0000256" key="1">
    <source>
        <dbReference type="SAM" id="Coils"/>
    </source>
</evidence>
<dbReference type="Proteomes" id="UP000018888">
    <property type="component" value="Unassembled WGS sequence"/>
</dbReference>
<feature type="coiled-coil region" evidence="1">
    <location>
        <begin position="84"/>
        <end position="118"/>
    </location>
</feature>
<dbReference type="EMBL" id="AUPC02000491">
    <property type="protein sequence ID" value="POG58850.1"/>
    <property type="molecule type" value="Genomic_DNA"/>
</dbReference>
<gene>
    <name evidence="2" type="ORF">GLOIN_2v1885507</name>
</gene>
<protein>
    <submittedName>
        <fullName evidence="2">Uncharacterized protein</fullName>
    </submittedName>
</protein>
<keyword evidence="3" id="KW-1185">Reference proteome</keyword>
<name>A0A2P4P0E0_RHIID</name>
<sequence>MGVEQAYLDLLNSNFALRKELILEETNNISNKEKIRKLTKEIEACERYIFYLEKNLVSREDEIDQLKAECQSTLVELGKYRDHLELKEEALVAQDERIIQLEDTVDKLKKRIQELSLCKGKIEMDEDNELFNPILRILDRRRAVADCVSEIRLFFDRNRIPIPQDIDDVFNATTQSLDEIIRQAALMQEIGVDQLNQIEGLQTLLGESLDRTNALNQDLIRVRDDFTYETNARRHWETVAQQNQARIAGIQIANLGIRFLNRRKDAQLANQQNQLVNQQNQIANQQNQIAEHRRNAHRLMLRYNADTERWRRRHAGCIRQAQNWQRQYRISQTQVQAQAQNILNLQQQILALQNNPPNMATIQDVMHTISPGLAQLPFYDGQEPPDSYYQKLRAVNEMASPLAVAVFNAAMRCSVMKNKMSGRFIPVPANNPYNANAAINTEPEFLNWLQGKYRDVMVGTNQGAIIALMNESFSPIDTPDTYAKRIRSLA</sequence>
<reference evidence="2 3" key="2">
    <citation type="journal article" date="2018" name="New Phytol.">
        <title>High intraspecific genome diversity in the model arbuscular mycorrhizal symbiont Rhizophagus irregularis.</title>
        <authorList>
            <person name="Chen E.C.H."/>
            <person name="Morin E."/>
            <person name="Beaudet D."/>
            <person name="Noel J."/>
            <person name="Yildirir G."/>
            <person name="Ndikumana S."/>
            <person name="Charron P."/>
            <person name="St-Onge C."/>
            <person name="Giorgi J."/>
            <person name="Kruger M."/>
            <person name="Marton T."/>
            <person name="Ropars J."/>
            <person name="Grigoriev I.V."/>
            <person name="Hainaut M."/>
            <person name="Henrissat B."/>
            <person name="Roux C."/>
            <person name="Martin F."/>
            <person name="Corradi N."/>
        </authorList>
    </citation>
    <scope>NUCLEOTIDE SEQUENCE [LARGE SCALE GENOMIC DNA]</scope>
    <source>
        <strain evidence="2 3">DAOM 197198</strain>
    </source>
</reference>
<feature type="coiled-coil region" evidence="1">
    <location>
        <begin position="261"/>
        <end position="302"/>
    </location>
</feature>
<comment type="caution">
    <text evidence="2">The sequence shown here is derived from an EMBL/GenBank/DDBJ whole genome shotgun (WGS) entry which is preliminary data.</text>
</comment>
<keyword evidence="1" id="KW-0175">Coiled coil</keyword>
<reference evidence="2 3" key="1">
    <citation type="journal article" date="2013" name="Proc. Natl. Acad. Sci. U.S.A.">
        <title>Genome of an arbuscular mycorrhizal fungus provides insight into the oldest plant symbiosis.</title>
        <authorList>
            <person name="Tisserant E."/>
            <person name="Malbreil M."/>
            <person name="Kuo A."/>
            <person name="Kohler A."/>
            <person name="Symeonidi A."/>
            <person name="Balestrini R."/>
            <person name="Charron P."/>
            <person name="Duensing N."/>
            <person name="Frei Dit Frey N."/>
            <person name="Gianinazzi-Pearson V."/>
            <person name="Gilbert L.B."/>
            <person name="Handa Y."/>
            <person name="Herr J.R."/>
            <person name="Hijri M."/>
            <person name="Koul R."/>
            <person name="Kawaguchi M."/>
            <person name="Krajinski F."/>
            <person name="Lammers P.J."/>
            <person name="Masclaux F.G."/>
            <person name="Murat C."/>
            <person name="Morin E."/>
            <person name="Ndikumana S."/>
            <person name="Pagni M."/>
            <person name="Petitpierre D."/>
            <person name="Requena N."/>
            <person name="Rosikiewicz P."/>
            <person name="Riley R."/>
            <person name="Saito K."/>
            <person name="San Clemente H."/>
            <person name="Shapiro H."/>
            <person name="van Tuinen D."/>
            <person name="Becard G."/>
            <person name="Bonfante P."/>
            <person name="Paszkowski U."/>
            <person name="Shachar-Hill Y.Y."/>
            <person name="Tuskan G.A."/>
            <person name="Young P.W."/>
            <person name="Sanders I.R."/>
            <person name="Henrissat B."/>
            <person name="Rensing S.A."/>
            <person name="Grigoriev I.V."/>
            <person name="Corradi N."/>
            <person name="Roux C."/>
            <person name="Martin F."/>
        </authorList>
    </citation>
    <scope>NUCLEOTIDE SEQUENCE [LARGE SCALE GENOMIC DNA]</scope>
    <source>
        <strain evidence="2 3">DAOM 197198</strain>
    </source>
</reference>
<evidence type="ECO:0000313" key="2">
    <source>
        <dbReference type="EMBL" id="POG58850.1"/>
    </source>
</evidence>
<dbReference type="AlphaFoldDB" id="A0A2P4P0E0"/>